<dbReference type="Gene3D" id="1.10.510.10">
    <property type="entry name" value="Transferase(Phosphotransferase) domain 1"/>
    <property type="match status" value="1"/>
</dbReference>
<evidence type="ECO:0000256" key="5">
    <source>
        <dbReference type="ARBA" id="ARBA00012513"/>
    </source>
</evidence>
<dbReference type="GO" id="GO:0030295">
    <property type="term" value="F:protein kinase activator activity"/>
    <property type="evidence" value="ECO:0007669"/>
    <property type="project" value="InterPro"/>
</dbReference>
<dbReference type="InterPro" id="IPR017441">
    <property type="entry name" value="Protein_kinase_ATP_BS"/>
</dbReference>
<dbReference type="FunFam" id="1.10.510.10:FF:001234">
    <property type="entry name" value="Serine/threonine-protein kinase par-4"/>
    <property type="match status" value="1"/>
</dbReference>
<evidence type="ECO:0000256" key="3">
    <source>
        <dbReference type="ARBA" id="ARBA00004496"/>
    </source>
</evidence>
<dbReference type="InterPro" id="IPR000719">
    <property type="entry name" value="Prot_kinase_dom"/>
</dbReference>
<accession>A0A7R9A6S1</accession>
<dbReference type="Pfam" id="PF00069">
    <property type="entry name" value="Pkinase"/>
    <property type="match status" value="1"/>
</dbReference>
<dbReference type="GO" id="GO:0046872">
    <property type="term" value="F:metal ion binding"/>
    <property type="evidence" value="ECO:0007669"/>
    <property type="project" value="UniProtKB-KW"/>
</dbReference>
<evidence type="ECO:0000256" key="10">
    <source>
        <dbReference type="ARBA" id="ARBA00022741"/>
    </source>
</evidence>
<evidence type="ECO:0000256" key="9">
    <source>
        <dbReference type="ARBA" id="ARBA00022723"/>
    </source>
</evidence>
<evidence type="ECO:0000256" key="14">
    <source>
        <dbReference type="ARBA" id="ARBA00023211"/>
    </source>
</evidence>
<dbReference type="InterPro" id="IPR039154">
    <property type="entry name" value="LKB1_c"/>
</dbReference>
<dbReference type="PROSITE" id="PS00108">
    <property type="entry name" value="PROTEIN_KINASE_ST"/>
    <property type="match status" value="1"/>
</dbReference>
<keyword evidence="13" id="KW-0460">Magnesium</keyword>
<evidence type="ECO:0000256" key="11">
    <source>
        <dbReference type="ARBA" id="ARBA00022777"/>
    </source>
</evidence>
<comment type="similarity">
    <text evidence="4">Belongs to the protein kinase superfamily. CAMK Ser/Thr protein kinase family. LKB1 subfamily.</text>
</comment>
<dbReference type="GO" id="GO:0005737">
    <property type="term" value="C:cytoplasm"/>
    <property type="evidence" value="ECO:0007669"/>
    <property type="project" value="UniProtKB-SubCell"/>
</dbReference>
<dbReference type="GO" id="GO:0001558">
    <property type="term" value="P:regulation of cell growth"/>
    <property type="evidence" value="ECO:0007669"/>
    <property type="project" value="InterPro"/>
</dbReference>
<dbReference type="GO" id="GO:0005524">
    <property type="term" value="F:ATP binding"/>
    <property type="evidence" value="ECO:0007669"/>
    <property type="project" value="UniProtKB-UniRule"/>
</dbReference>
<evidence type="ECO:0000256" key="15">
    <source>
        <dbReference type="ARBA" id="ARBA00047899"/>
    </source>
</evidence>
<feature type="region of interest" description="Disordered" evidence="19">
    <location>
        <begin position="451"/>
        <end position="492"/>
    </location>
</feature>
<dbReference type="InterPro" id="IPR008271">
    <property type="entry name" value="Ser/Thr_kinase_AS"/>
</dbReference>
<dbReference type="AlphaFoldDB" id="A0A7R9A6S1"/>
<dbReference type="CDD" id="cd14119">
    <property type="entry name" value="STKc_LKB1"/>
    <property type="match status" value="1"/>
</dbReference>
<evidence type="ECO:0000256" key="12">
    <source>
        <dbReference type="ARBA" id="ARBA00022840"/>
    </source>
</evidence>
<keyword evidence="14" id="KW-0464">Manganese</keyword>
<keyword evidence="22" id="KW-1185">Reference proteome</keyword>
<gene>
    <name evidence="21" type="ORF">DSTB1V02_LOCUS5115</name>
</gene>
<dbReference type="Gene3D" id="3.30.200.20">
    <property type="entry name" value="Phosphorylase Kinase, domain 1"/>
    <property type="match status" value="1"/>
</dbReference>
<evidence type="ECO:0000256" key="2">
    <source>
        <dbReference type="ARBA" id="ARBA00001946"/>
    </source>
</evidence>
<dbReference type="EMBL" id="LR900330">
    <property type="protein sequence ID" value="CAD7245241.1"/>
    <property type="molecule type" value="Genomic_DNA"/>
</dbReference>
<dbReference type="Proteomes" id="UP000677054">
    <property type="component" value="Unassembled WGS sequence"/>
</dbReference>
<sequence>MSKEKGSDDITDGQGAYGSGEREDKKKGGLASFTISYDDLDAVVLGVPVREEMKENVSLHENEHESVTLTDGVDSEKCISHLFFLPKGGYPADMMMDFATDDDFHPALPFFQRVDSADIIYEQKKKRCKIIAGRYAMGDLLGEGSYGKVKECLDCETLCRRAVKILKKKKIRRIPNGEQNVQREIRLLKRLSHPNVIGLFDLQYDDTKKKTYMIMEYCVGGLQELIESTEKKKLPVWQAHGYFCQLLRGIEYLHGQGVVHKDIKPGNLLLSTEGVLKISDFGVAELIDPLAPDDTLTMSQGTPAFQPPEIASGQDTFSGFKVDIWACGVTLYNLITGIYPFEGDNIYRLYENIVSREMLMPTDLEPSLQNLLQGMLEKEPSKRFTLYQIQRHDWVKKHFPMTSECVPIPAMNGDTCRSMTVIPYLHNLHFGSDDDEDVEYVTEHDLEVMRGRRKGSGDFGNHSGIHSKSSKEKHKKDKAMIRKRNLSFCKPS</sequence>
<dbReference type="PANTHER" id="PTHR24346:SF94">
    <property type="entry name" value="NON-SPECIFIC SERINE_THREONINE PROTEIN KINASE"/>
    <property type="match status" value="1"/>
</dbReference>
<dbReference type="SMART" id="SM00220">
    <property type="entry name" value="S_TKc"/>
    <property type="match status" value="1"/>
</dbReference>
<dbReference type="GO" id="GO:0030010">
    <property type="term" value="P:establishment of cell polarity"/>
    <property type="evidence" value="ECO:0007669"/>
    <property type="project" value="InterPro"/>
</dbReference>
<evidence type="ECO:0000256" key="6">
    <source>
        <dbReference type="ARBA" id="ARBA00022490"/>
    </source>
</evidence>
<dbReference type="PROSITE" id="PS50011">
    <property type="entry name" value="PROTEIN_KINASE_DOM"/>
    <property type="match status" value="1"/>
</dbReference>
<keyword evidence="6" id="KW-0963">Cytoplasm</keyword>
<feature type="domain" description="Protein kinase" evidence="20">
    <location>
        <begin position="135"/>
        <end position="395"/>
    </location>
</feature>
<dbReference type="SUPFAM" id="SSF56112">
    <property type="entry name" value="Protein kinase-like (PK-like)"/>
    <property type="match status" value="1"/>
</dbReference>
<keyword evidence="9" id="KW-0479">Metal-binding</keyword>
<dbReference type="PROSITE" id="PS00107">
    <property type="entry name" value="PROTEIN_KINASE_ATP"/>
    <property type="match status" value="1"/>
</dbReference>
<protein>
    <recommendedName>
        <fullName evidence="5">non-specific serine/threonine protein kinase</fullName>
        <ecNumber evidence="5">2.7.11.1</ecNumber>
    </recommendedName>
</protein>
<keyword evidence="11" id="KW-0418">Kinase</keyword>
<evidence type="ECO:0000256" key="4">
    <source>
        <dbReference type="ARBA" id="ARBA00009985"/>
    </source>
</evidence>
<organism evidence="21">
    <name type="scientific">Darwinula stevensoni</name>
    <dbReference type="NCBI Taxonomy" id="69355"/>
    <lineage>
        <taxon>Eukaryota</taxon>
        <taxon>Metazoa</taxon>
        <taxon>Ecdysozoa</taxon>
        <taxon>Arthropoda</taxon>
        <taxon>Crustacea</taxon>
        <taxon>Oligostraca</taxon>
        <taxon>Ostracoda</taxon>
        <taxon>Podocopa</taxon>
        <taxon>Podocopida</taxon>
        <taxon>Darwinulocopina</taxon>
        <taxon>Darwinuloidea</taxon>
        <taxon>Darwinulidae</taxon>
        <taxon>Darwinula</taxon>
    </lineage>
</organism>
<evidence type="ECO:0000313" key="21">
    <source>
        <dbReference type="EMBL" id="CAD7245241.1"/>
    </source>
</evidence>
<evidence type="ECO:0000313" key="22">
    <source>
        <dbReference type="Proteomes" id="UP000677054"/>
    </source>
</evidence>
<name>A0A7R9A6S1_9CRUS</name>
<proteinExistence type="inferred from homology"/>
<evidence type="ECO:0000256" key="19">
    <source>
        <dbReference type="SAM" id="MobiDB-lite"/>
    </source>
</evidence>
<dbReference type="OrthoDB" id="68483at2759"/>
<feature type="compositionally biased region" description="Basic residues" evidence="19">
    <location>
        <begin position="471"/>
        <end position="485"/>
    </location>
</feature>
<evidence type="ECO:0000256" key="13">
    <source>
        <dbReference type="ARBA" id="ARBA00022842"/>
    </source>
</evidence>
<feature type="binding site" evidence="17">
    <location>
        <position position="164"/>
    </location>
    <ligand>
        <name>ATP</name>
        <dbReference type="ChEBI" id="CHEBI:30616"/>
    </ligand>
</feature>
<evidence type="ECO:0000256" key="1">
    <source>
        <dbReference type="ARBA" id="ARBA00001936"/>
    </source>
</evidence>
<comment type="subcellular location">
    <subcellularLocation>
        <location evidence="3">Cytoplasm</location>
    </subcellularLocation>
</comment>
<evidence type="ECO:0000256" key="8">
    <source>
        <dbReference type="ARBA" id="ARBA00022679"/>
    </source>
</evidence>
<keyword evidence="10 17" id="KW-0547">Nucleotide-binding</keyword>
<reference evidence="21" key="1">
    <citation type="submission" date="2020-11" db="EMBL/GenBank/DDBJ databases">
        <authorList>
            <person name="Tran Van P."/>
        </authorList>
    </citation>
    <scope>NUCLEOTIDE SEQUENCE</scope>
</reference>
<dbReference type="PANTHER" id="PTHR24346">
    <property type="entry name" value="MAP/MICROTUBULE AFFINITY-REGULATING KINASE"/>
    <property type="match status" value="1"/>
</dbReference>
<evidence type="ECO:0000256" key="7">
    <source>
        <dbReference type="ARBA" id="ARBA00022527"/>
    </source>
</evidence>
<keyword evidence="12 17" id="KW-0067">ATP-binding</keyword>
<comment type="cofactor">
    <cofactor evidence="1">
        <name>Mn(2+)</name>
        <dbReference type="ChEBI" id="CHEBI:29035"/>
    </cofactor>
</comment>
<keyword evidence="7 18" id="KW-0723">Serine/threonine-protein kinase</keyword>
<evidence type="ECO:0000256" key="18">
    <source>
        <dbReference type="RuleBase" id="RU000304"/>
    </source>
</evidence>
<dbReference type="GO" id="GO:0004674">
    <property type="term" value="F:protein serine/threonine kinase activity"/>
    <property type="evidence" value="ECO:0007669"/>
    <property type="project" value="UniProtKB-KW"/>
</dbReference>
<feature type="region of interest" description="Disordered" evidence="19">
    <location>
        <begin position="1"/>
        <end position="26"/>
    </location>
</feature>
<comment type="cofactor">
    <cofactor evidence="2">
        <name>Mg(2+)</name>
        <dbReference type="ChEBI" id="CHEBI:18420"/>
    </cofactor>
</comment>
<keyword evidence="8" id="KW-0808">Transferase</keyword>
<dbReference type="FunFam" id="3.30.200.20:FF:000235">
    <property type="entry name" value="serine/threonine-protein kinase STK11"/>
    <property type="match status" value="1"/>
</dbReference>
<evidence type="ECO:0000256" key="17">
    <source>
        <dbReference type="PROSITE-ProRule" id="PRU10141"/>
    </source>
</evidence>
<evidence type="ECO:0000259" key="20">
    <source>
        <dbReference type="PROSITE" id="PS50011"/>
    </source>
</evidence>
<comment type="catalytic activity">
    <reaction evidence="15">
        <text>L-threonyl-[protein] + ATP = O-phospho-L-threonyl-[protein] + ADP + H(+)</text>
        <dbReference type="Rhea" id="RHEA:46608"/>
        <dbReference type="Rhea" id="RHEA-COMP:11060"/>
        <dbReference type="Rhea" id="RHEA-COMP:11605"/>
        <dbReference type="ChEBI" id="CHEBI:15378"/>
        <dbReference type="ChEBI" id="CHEBI:30013"/>
        <dbReference type="ChEBI" id="CHEBI:30616"/>
        <dbReference type="ChEBI" id="CHEBI:61977"/>
        <dbReference type="ChEBI" id="CHEBI:456216"/>
        <dbReference type="EC" id="2.7.11.1"/>
    </reaction>
</comment>
<comment type="catalytic activity">
    <reaction evidence="16">
        <text>L-seryl-[protein] + ATP = O-phospho-L-seryl-[protein] + ADP + H(+)</text>
        <dbReference type="Rhea" id="RHEA:17989"/>
        <dbReference type="Rhea" id="RHEA-COMP:9863"/>
        <dbReference type="Rhea" id="RHEA-COMP:11604"/>
        <dbReference type="ChEBI" id="CHEBI:15378"/>
        <dbReference type="ChEBI" id="CHEBI:29999"/>
        <dbReference type="ChEBI" id="CHEBI:30616"/>
        <dbReference type="ChEBI" id="CHEBI:83421"/>
        <dbReference type="ChEBI" id="CHEBI:456216"/>
        <dbReference type="EC" id="2.7.11.1"/>
    </reaction>
</comment>
<dbReference type="GO" id="GO:0042593">
    <property type="term" value="P:glucose homeostasis"/>
    <property type="evidence" value="ECO:0007669"/>
    <property type="project" value="InterPro"/>
</dbReference>
<dbReference type="EC" id="2.7.11.1" evidence="5"/>
<evidence type="ECO:0000256" key="16">
    <source>
        <dbReference type="ARBA" id="ARBA00048679"/>
    </source>
</evidence>
<dbReference type="EMBL" id="CAJPEV010000813">
    <property type="protein sequence ID" value="CAG0888739.1"/>
    <property type="molecule type" value="Genomic_DNA"/>
</dbReference>
<dbReference type="InterPro" id="IPR011009">
    <property type="entry name" value="Kinase-like_dom_sf"/>
</dbReference>
<dbReference type="GO" id="GO:0035556">
    <property type="term" value="P:intracellular signal transduction"/>
    <property type="evidence" value="ECO:0007669"/>
    <property type="project" value="TreeGrafter"/>
</dbReference>